<protein>
    <recommendedName>
        <fullName evidence="6">Pentatricopeptide repeat-containing protein</fullName>
    </recommendedName>
</protein>
<dbReference type="Pfam" id="PF01535">
    <property type="entry name" value="PPR"/>
    <property type="match status" value="2"/>
</dbReference>
<dbReference type="PROSITE" id="PS51375">
    <property type="entry name" value="PPR"/>
    <property type="match status" value="4"/>
</dbReference>
<feature type="repeat" description="PPR" evidence="3">
    <location>
        <begin position="131"/>
        <end position="165"/>
    </location>
</feature>
<dbReference type="NCBIfam" id="TIGR00756">
    <property type="entry name" value="PPR"/>
    <property type="match status" value="4"/>
</dbReference>
<dbReference type="SUPFAM" id="SSF48452">
    <property type="entry name" value="TPR-like"/>
    <property type="match status" value="1"/>
</dbReference>
<comment type="similarity">
    <text evidence="1">Belongs to the PPR family. P subfamily.</text>
</comment>
<evidence type="ECO:0008006" key="6">
    <source>
        <dbReference type="Google" id="ProtNLM"/>
    </source>
</evidence>
<dbReference type="PANTHER" id="PTHR45717">
    <property type="entry name" value="OS12G0527900 PROTEIN"/>
    <property type="match status" value="1"/>
</dbReference>
<accession>A0A9Q1KPL2</accession>
<dbReference type="Proteomes" id="UP001153076">
    <property type="component" value="Unassembled WGS sequence"/>
</dbReference>
<dbReference type="GO" id="GO:0005739">
    <property type="term" value="C:mitochondrion"/>
    <property type="evidence" value="ECO:0007669"/>
    <property type="project" value="TreeGrafter"/>
</dbReference>
<reference evidence="4" key="1">
    <citation type="submission" date="2022-04" db="EMBL/GenBank/DDBJ databases">
        <title>Carnegiea gigantea Genome sequencing and assembly v2.</title>
        <authorList>
            <person name="Copetti D."/>
            <person name="Sanderson M.J."/>
            <person name="Burquez A."/>
            <person name="Wojciechowski M.F."/>
        </authorList>
    </citation>
    <scope>NUCLEOTIDE SEQUENCE</scope>
    <source>
        <strain evidence="4">SGP5-SGP5p</strain>
        <tissue evidence="4">Aerial part</tissue>
    </source>
</reference>
<proteinExistence type="inferred from homology"/>
<evidence type="ECO:0000256" key="1">
    <source>
        <dbReference type="ARBA" id="ARBA00007626"/>
    </source>
</evidence>
<dbReference type="InterPro" id="IPR011990">
    <property type="entry name" value="TPR-like_helical_dom_sf"/>
</dbReference>
<keyword evidence="5" id="KW-1185">Reference proteome</keyword>
<dbReference type="GO" id="GO:0003729">
    <property type="term" value="F:mRNA binding"/>
    <property type="evidence" value="ECO:0007669"/>
    <property type="project" value="UniProtKB-ARBA"/>
</dbReference>
<dbReference type="Pfam" id="PF13041">
    <property type="entry name" value="PPR_2"/>
    <property type="match status" value="1"/>
</dbReference>
<dbReference type="EMBL" id="JAKOGI010000041">
    <property type="protein sequence ID" value="KAJ8447082.1"/>
    <property type="molecule type" value="Genomic_DNA"/>
</dbReference>
<comment type="caution">
    <text evidence="4">The sequence shown here is derived from an EMBL/GenBank/DDBJ whole genome shotgun (WGS) entry which is preliminary data.</text>
</comment>
<feature type="repeat" description="PPR" evidence="3">
    <location>
        <begin position="341"/>
        <end position="375"/>
    </location>
</feature>
<sequence length="464" mass="53184">MASLLKLFRSGTAAWRGMSTAAVKKEKDGTVLFRRLVALGLGNSDAKVADVLDEWVREGHEICRSQVIAFGSQLRRFNKPHIALQLYQWMEENKRALKNSDCAFRIDLLFKTEGIASAEKYFNDLSESARTKKTYGALLYCYCQGKMLEEATQLFQKMAELNFHATALNYNNMMALYVKIGQPEKVPLLFQEMKEKNIAPDLYTYNQLMNSYAALKDIDAVEGVLQRMESKKITYDWFTLGNLATIYFNAGLKDKAKAALEELERLKLPKNPEAFHTLIHLYSHLSDAAGVSRAWELCKSKFTKPSNTSYLIMHLALSRLGDYDGLENLFKEWESSCSIYDSRIPNVLLESYLKRGMIEEASLLYESVTRRGVDPNLRMHNSYMNLCLKKRQIDLALQTLEACVCKIISERHSWFPPQESVNAFFKYFAEEKDAVTVSKFREIMKTINRLDAETEKILDAVCLP</sequence>
<dbReference type="InterPro" id="IPR002885">
    <property type="entry name" value="PPR_rpt"/>
</dbReference>
<dbReference type="PANTHER" id="PTHR45717:SF5">
    <property type="entry name" value="PENTACOTRIPEPTIDE-REPEAT REGION OF PRORP DOMAIN-CONTAINING PROTEIN"/>
    <property type="match status" value="1"/>
</dbReference>
<name>A0A9Q1KPL2_9CARY</name>
<organism evidence="4 5">
    <name type="scientific">Carnegiea gigantea</name>
    <dbReference type="NCBI Taxonomy" id="171969"/>
    <lineage>
        <taxon>Eukaryota</taxon>
        <taxon>Viridiplantae</taxon>
        <taxon>Streptophyta</taxon>
        <taxon>Embryophyta</taxon>
        <taxon>Tracheophyta</taxon>
        <taxon>Spermatophyta</taxon>
        <taxon>Magnoliopsida</taxon>
        <taxon>eudicotyledons</taxon>
        <taxon>Gunneridae</taxon>
        <taxon>Pentapetalae</taxon>
        <taxon>Caryophyllales</taxon>
        <taxon>Cactineae</taxon>
        <taxon>Cactaceae</taxon>
        <taxon>Cactoideae</taxon>
        <taxon>Echinocereeae</taxon>
        <taxon>Carnegiea</taxon>
    </lineage>
</organism>
<feature type="repeat" description="PPR" evidence="3">
    <location>
        <begin position="166"/>
        <end position="200"/>
    </location>
</feature>
<evidence type="ECO:0000313" key="5">
    <source>
        <dbReference type="Proteomes" id="UP001153076"/>
    </source>
</evidence>
<gene>
    <name evidence="4" type="ORF">Cgig2_022811</name>
</gene>
<feature type="repeat" description="PPR" evidence="3">
    <location>
        <begin position="201"/>
        <end position="235"/>
    </location>
</feature>
<keyword evidence="2" id="KW-0677">Repeat</keyword>
<dbReference type="Gene3D" id="1.25.40.10">
    <property type="entry name" value="Tetratricopeptide repeat domain"/>
    <property type="match status" value="2"/>
</dbReference>
<dbReference type="OrthoDB" id="1717827at2759"/>
<evidence type="ECO:0000256" key="3">
    <source>
        <dbReference type="PROSITE-ProRule" id="PRU00708"/>
    </source>
</evidence>
<evidence type="ECO:0000256" key="2">
    <source>
        <dbReference type="ARBA" id="ARBA00022737"/>
    </source>
</evidence>
<evidence type="ECO:0000313" key="4">
    <source>
        <dbReference type="EMBL" id="KAJ8447082.1"/>
    </source>
</evidence>
<dbReference type="AlphaFoldDB" id="A0A9Q1KPL2"/>